<name>A0ABR4XTK6_9LACO</name>
<dbReference type="EMBL" id="AXCV01000019">
    <property type="protein sequence ID" value="KGO32446.1"/>
    <property type="molecule type" value="Genomic_DNA"/>
</dbReference>
<evidence type="ECO:0000313" key="2">
    <source>
        <dbReference type="EMBL" id="KGO32446.1"/>
    </source>
</evidence>
<accession>A0ABR4XTK6</accession>
<feature type="domain" description="RamC N-terminal" evidence="1">
    <location>
        <begin position="16"/>
        <end position="126"/>
    </location>
</feature>
<dbReference type="Pfam" id="PF25816">
    <property type="entry name" value="RamC_N"/>
    <property type="match status" value="1"/>
</dbReference>
<evidence type="ECO:0000313" key="3">
    <source>
        <dbReference type="Proteomes" id="UP000030023"/>
    </source>
</evidence>
<gene>
    <name evidence="2" type="ORF">Q757_00990</name>
</gene>
<sequence length="158" mass="18454">MDTLFSFKYFTPGAVSTLPDQGWKIHISTFYDNYRKVLKRVARYCYNHQIPFKYTLSEQLPIMLGKQASRISSGKLITVYPWDDQQFSLITRDLYRLLQDEHGPYILTDRLYVDAALRPRFGAFNDGTPGILYFYLHLSTVLQSKAQLERKLSHGIHP</sequence>
<protein>
    <recommendedName>
        <fullName evidence="1">RamC N-terminal domain-containing protein</fullName>
    </recommendedName>
</protein>
<evidence type="ECO:0000259" key="1">
    <source>
        <dbReference type="Pfam" id="PF25816"/>
    </source>
</evidence>
<proteinExistence type="predicted"/>
<keyword evidence="3" id="KW-1185">Reference proteome</keyword>
<dbReference type="InterPro" id="IPR057929">
    <property type="entry name" value="RamC_N"/>
</dbReference>
<organism evidence="2 3">
    <name type="scientific">Oenococcus alcoholitolerans</name>
    <dbReference type="NCBI Taxonomy" id="931074"/>
    <lineage>
        <taxon>Bacteria</taxon>
        <taxon>Bacillati</taxon>
        <taxon>Bacillota</taxon>
        <taxon>Bacilli</taxon>
        <taxon>Lactobacillales</taxon>
        <taxon>Lactobacillaceae</taxon>
        <taxon>Oenococcus</taxon>
    </lineage>
</organism>
<dbReference type="Proteomes" id="UP000030023">
    <property type="component" value="Unassembled WGS sequence"/>
</dbReference>
<reference evidence="2 3" key="1">
    <citation type="journal article" date="2014" name="Antonie Van Leeuwenhoek">
        <title>Oenococcus alcoholitolerans sp. nov., a lactic acid bacteria isolated from cachaca and ethanol fermentation processes.</title>
        <authorList>
            <person name="Badotti F."/>
            <person name="Moreira A.P."/>
            <person name="Tonon L.A."/>
            <person name="de Lucena B.T."/>
            <person name="Gomes Fde C."/>
            <person name="Kruger R."/>
            <person name="Thompson C.C."/>
            <person name="de Morais M.A.Jr."/>
            <person name="Rosa C.A."/>
            <person name="Thompson F.L."/>
        </authorList>
    </citation>
    <scope>NUCLEOTIDE SEQUENCE [LARGE SCALE GENOMIC DNA]</scope>
    <source>
        <strain evidence="2 3">UFRJ-M7.2.18</strain>
    </source>
</reference>
<comment type="caution">
    <text evidence="2">The sequence shown here is derived from an EMBL/GenBank/DDBJ whole genome shotgun (WGS) entry which is preliminary data.</text>
</comment>